<proteinExistence type="predicted"/>
<organism evidence="1 2">
    <name type="scientific">Eragrostis curvula</name>
    <name type="common">weeping love grass</name>
    <dbReference type="NCBI Taxonomy" id="38414"/>
    <lineage>
        <taxon>Eukaryota</taxon>
        <taxon>Viridiplantae</taxon>
        <taxon>Streptophyta</taxon>
        <taxon>Embryophyta</taxon>
        <taxon>Tracheophyta</taxon>
        <taxon>Spermatophyta</taxon>
        <taxon>Magnoliopsida</taxon>
        <taxon>Liliopsida</taxon>
        <taxon>Poales</taxon>
        <taxon>Poaceae</taxon>
        <taxon>PACMAD clade</taxon>
        <taxon>Chloridoideae</taxon>
        <taxon>Eragrostideae</taxon>
        <taxon>Eragrostidinae</taxon>
        <taxon>Eragrostis</taxon>
    </lineage>
</organism>
<evidence type="ECO:0000313" key="1">
    <source>
        <dbReference type="EMBL" id="TVU44986.1"/>
    </source>
</evidence>
<name>A0A5J9WAG4_9POAL</name>
<reference evidence="1 2" key="1">
    <citation type="journal article" date="2019" name="Sci. Rep.">
        <title>A high-quality genome of Eragrostis curvula grass provides insights into Poaceae evolution and supports new strategies to enhance forage quality.</title>
        <authorList>
            <person name="Carballo J."/>
            <person name="Santos B.A.C.M."/>
            <person name="Zappacosta D."/>
            <person name="Garbus I."/>
            <person name="Selva J.P."/>
            <person name="Gallo C.A."/>
            <person name="Diaz A."/>
            <person name="Albertini E."/>
            <person name="Caccamo M."/>
            <person name="Echenique V."/>
        </authorList>
    </citation>
    <scope>NUCLEOTIDE SEQUENCE [LARGE SCALE GENOMIC DNA]</scope>
    <source>
        <strain evidence="2">cv. Victoria</strain>
        <tissue evidence="1">Leaf</tissue>
    </source>
</reference>
<keyword evidence="2" id="KW-1185">Reference proteome</keyword>
<dbReference type="Proteomes" id="UP000324897">
    <property type="component" value="Chromosome 5"/>
</dbReference>
<evidence type="ECO:0000313" key="2">
    <source>
        <dbReference type="Proteomes" id="UP000324897"/>
    </source>
</evidence>
<accession>A0A5J9WAG4</accession>
<dbReference type="Gramene" id="TVU44986">
    <property type="protein sequence ID" value="TVU44986"/>
    <property type="gene ID" value="EJB05_04452"/>
</dbReference>
<gene>
    <name evidence="1" type="ORF">EJB05_04452</name>
</gene>
<dbReference type="EMBL" id="RWGY01000004">
    <property type="protein sequence ID" value="TVU44986.1"/>
    <property type="molecule type" value="Genomic_DNA"/>
</dbReference>
<protein>
    <submittedName>
        <fullName evidence="1">Uncharacterized protein</fullName>
    </submittedName>
</protein>
<comment type="caution">
    <text evidence="1">The sequence shown here is derived from an EMBL/GenBank/DDBJ whole genome shotgun (WGS) entry which is preliminary data.</text>
</comment>
<sequence length="130" mass="14002">MTPNSEGGEEQRCIGGVPLLLNLGSGGRWDCKHRCCPFFPPRTGSGSSRWGTLDLVVADNGRSLKLKAPARSSASACHTNIRGWSTHPLKELQAPATRSLSAYMRFLCGCELTNRSGAASDGCAEPPRRW</sequence>
<dbReference type="AlphaFoldDB" id="A0A5J9WAG4"/>